<dbReference type="InterPro" id="IPR024051">
    <property type="entry name" value="AICAR_Tfase_dup_dom_sf"/>
</dbReference>
<dbReference type="GO" id="GO:0005829">
    <property type="term" value="C:cytosol"/>
    <property type="evidence" value="ECO:0007669"/>
    <property type="project" value="TreeGrafter"/>
</dbReference>
<dbReference type="InterPro" id="IPR011607">
    <property type="entry name" value="MGS-like_dom"/>
</dbReference>
<comment type="catalytic activity">
    <reaction evidence="8">
        <text>IMP + H2O = 5-formamido-1-(5-phospho-D-ribosyl)imidazole-4-carboxamide</text>
        <dbReference type="Rhea" id="RHEA:18445"/>
        <dbReference type="ChEBI" id="CHEBI:15377"/>
        <dbReference type="ChEBI" id="CHEBI:58053"/>
        <dbReference type="ChEBI" id="CHEBI:58467"/>
        <dbReference type="EC" id="3.5.4.10"/>
    </reaction>
</comment>
<evidence type="ECO:0000313" key="10">
    <source>
        <dbReference type="EMBL" id="OGY28340.1"/>
    </source>
</evidence>
<gene>
    <name evidence="8" type="primary">purH</name>
    <name evidence="10" type="ORF">A2Z42_03175</name>
</gene>
<keyword evidence="7 8" id="KW-0511">Multifunctional enzyme</keyword>
<dbReference type="InterPro" id="IPR016193">
    <property type="entry name" value="Cytidine_deaminase-like"/>
</dbReference>
<dbReference type="GO" id="GO:0004643">
    <property type="term" value="F:phosphoribosylaminoimidazolecarboxamide formyltransferase activity"/>
    <property type="evidence" value="ECO:0007669"/>
    <property type="project" value="UniProtKB-UniRule"/>
</dbReference>
<dbReference type="Pfam" id="PF02142">
    <property type="entry name" value="MGS"/>
    <property type="match status" value="1"/>
</dbReference>
<comment type="caution">
    <text evidence="10">The sequence shown here is derived from an EMBL/GenBank/DDBJ whole genome shotgun (WGS) entry which is preliminary data.</text>
</comment>
<dbReference type="PROSITE" id="PS51855">
    <property type="entry name" value="MGS"/>
    <property type="match status" value="1"/>
</dbReference>
<evidence type="ECO:0000256" key="8">
    <source>
        <dbReference type="HAMAP-Rule" id="MF_00139"/>
    </source>
</evidence>
<evidence type="ECO:0000313" key="11">
    <source>
        <dbReference type="Proteomes" id="UP000176645"/>
    </source>
</evidence>
<dbReference type="PIRSF" id="PIRSF000414">
    <property type="entry name" value="AICARFT_IMPCHas"/>
    <property type="match status" value="1"/>
</dbReference>
<sequence length="514" mass="57169">MKKTALISVFDKKGIVDFAKGLTRLGWEIIATGGIYKTLKSAKLQVTTIEKVTGSPEILNGRVKTISYQIAAGILFNRGSRKHQNQVKKLNLPTIDMVVCNLYPFEKTISRRHRLNEAIEMIDVGGVTLLRAAAKNFKYVTTICDPKDYKLVFDELKNHIEVEEETKARLASKTFGYVVRYDDTISRYFAKRFGDSTKLRYGENPHQKGWFHKENTTDPLAIQKFKQLQGKELSFNNYLDISSVIDTLSEMGTKNPACVIVKHGSPSGGAVSPNIRKAYENAWYGGDTLASFGGIIGINREVNVGLATQMTKNKKFFEVLVAANVSKEAQRILEKRKKLTVLLNKALEKPRINRGSDFKSVRGGVIEQDFDSKQITVKDLKVVSKKKPNKKQIEDLLFAWKMVKVSKSNAITIVKNQTLISSGVGQQDRKEACRISVFKATDSARGKNNNSTPVGAVAATDAFFPFPDGPEILIKAGIKAISQPGGSIRDQETIDLCNKHGVTMVFTGIRAFKH</sequence>
<evidence type="ECO:0000256" key="3">
    <source>
        <dbReference type="ARBA" id="ARBA00007667"/>
    </source>
</evidence>
<dbReference type="InterPro" id="IPR002695">
    <property type="entry name" value="PurH-like"/>
</dbReference>
<evidence type="ECO:0000256" key="7">
    <source>
        <dbReference type="ARBA" id="ARBA00023268"/>
    </source>
</evidence>
<dbReference type="Pfam" id="PF01808">
    <property type="entry name" value="AICARFT_IMPCHas"/>
    <property type="match status" value="1"/>
</dbReference>
<dbReference type="FunFam" id="3.40.50.1380:FF:000001">
    <property type="entry name" value="Bifunctional purine biosynthesis protein PurH"/>
    <property type="match status" value="1"/>
</dbReference>
<evidence type="ECO:0000256" key="2">
    <source>
        <dbReference type="ARBA" id="ARBA00004954"/>
    </source>
</evidence>
<comment type="similarity">
    <text evidence="3 8">Belongs to the PurH family.</text>
</comment>
<dbReference type="Gene3D" id="3.40.50.1380">
    <property type="entry name" value="Methylglyoxal synthase-like domain"/>
    <property type="match status" value="1"/>
</dbReference>
<dbReference type="EC" id="3.5.4.10" evidence="8"/>
<evidence type="ECO:0000256" key="6">
    <source>
        <dbReference type="ARBA" id="ARBA00022801"/>
    </source>
</evidence>
<organism evidence="10 11">
    <name type="scientific">Candidatus Woykebacteria bacterium RBG_19FT_COMBO_43_10</name>
    <dbReference type="NCBI Taxonomy" id="1802598"/>
    <lineage>
        <taxon>Bacteria</taxon>
        <taxon>Candidatus Woykeibacteriota</taxon>
    </lineage>
</organism>
<comment type="pathway">
    <text evidence="1 8">Purine metabolism; IMP biosynthesis via de novo pathway; IMP from 5-formamido-1-(5-phospho-D-ribosyl)imidazole-4-carboxamide: step 1/1.</text>
</comment>
<dbReference type="InterPro" id="IPR036914">
    <property type="entry name" value="MGS-like_dom_sf"/>
</dbReference>
<comment type="pathway">
    <text evidence="2 8">Purine metabolism; IMP biosynthesis via de novo pathway; 5-formamido-1-(5-phospho-D-ribosyl)imidazole-4-carboxamide from 5-amino-1-(5-phospho-D-ribosyl)imidazole-4-carboxamide (10-formyl THF route): step 1/1.</text>
</comment>
<dbReference type="GO" id="GO:0006189">
    <property type="term" value="P:'de novo' IMP biosynthetic process"/>
    <property type="evidence" value="ECO:0007669"/>
    <property type="project" value="UniProtKB-UniRule"/>
</dbReference>
<dbReference type="SUPFAM" id="SSF53927">
    <property type="entry name" value="Cytidine deaminase-like"/>
    <property type="match status" value="1"/>
</dbReference>
<dbReference type="AlphaFoldDB" id="A0A1G1WLT1"/>
<accession>A0A1G1WLT1</accession>
<dbReference type="Proteomes" id="UP000176645">
    <property type="component" value="Unassembled WGS sequence"/>
</dbReference>
<comment type="catalytic activity">
    <reaction evidence="8">
        <text>(6R)-10-formyltetrahydrofolate + 5-amino-1-(5-phospho-beta-D-ribosyl)imidazole-4-carboxamide = 5-formamido-1-(5-phospho-D-ribosyl)imidazole-4-carboxamide + (6S)-5,6,7,8-tetrahydrofolate</text>
        <dbReference type="Rhea" id="RHEA:22192"/>
        <dbReference type="ChEBI" id="CHEBI:57453"/>
        <dbReference type="ChEBI" id="CHEBI:58467"/>
        <dbReference type="ChEBI" id="CHEBI:58475"/>
        <dbReference type="ChEBI" id="CHEBI:195366"/>
        <dbReference type="EC" id="2.1.2.3"/>
    </reaction>
</comment>
<protein>
    <recommendedName>
        <fullName evidence="8">Bifunctional purine biosynthesis protein PurH</fullName>
    </recommendedName>
    <domain>
        <recommendedName>
            <fullName evidence="8">Phosphoribosylaminoimidazolecarboxamide formyltransferase</fullName>
            <ecNumber evidence="8">2.1.2.3</ecNumber>
        </recommendedName>
        <alternativeName>
            <fullName evidence="8">AICAR transformylase</fullName>
        </alternativeName>
    </domain>
    <domain>
        <recommendedName>
            <fullName evidence="8">IMP cyclohydrolase</fullName>
            <ecNumber evidence="8">3.5.4.10</ecNumber>
        </recommendedName>
        <alternativeName>
            <fullName evidence="8">ATIC</fullName>
        </alternativeName>
        <alternativeName>
            <fullName evidence="8">IMP synthase</fullName>
        </alternativeName>
        <alternativeName>
            <fullName evidence="8">Inosinicase</fullName>
        </alternativeName>
    </domain>
</protein>
<dbReference type="PANTHER" id="PTHR11692:SF0">
    <property type="entry name" value="BIFUNCTIONAL PURINE BIOSYNTHESIS PROTEIN ATIC"/>
    <property type="match status" value="1"/>
</dbReference>
<keyword evidence="5 8" id="KW-0658">Purine biosynthesis</keyword>
<evidence type="ECO:0000256" key="5">
    <source>
        <dbReference type="ARBA" id="ARBA00022755"/>
    </source>
</evidence>
<dbReference type="GO" id="GO:0003937">
    <property type="term" value="F:IMP cyclohydrolase activity"/>
    <property type="evidence" value="ECO:0007669"/>
    <property type="project" value="UniProtKB-UniRule"/>
</dbReference>
<dbReference type="SMART" id="SM00851">
    <property type="entry name" value="MGS"/>
    <property type="match status" value="1"/>
</dbReference>
<dbReference type="SUPFAM" id="SSF52335">
    <property type="entry name" value="Methylglyoxal synthase-like"/>
    <property type="match status" value="1"/>
</dbReference>
<dbReference type="EMBL" id="MHCU01000004">
    <property type="protein sequence ID" value="OGY28340.1"/>
    <property type="molecule type" value="Genomic_DNA"/>
</dbReference>
<evidence type="ECO:0000256" key="1">
    <source>
        <dbReference type="ARBA" id="ARBA00004844"/>
    </source>
</evidence>
<comment type="domain">
    <text evidence="8">The IMP cyclohydrolase activity resides in the N-terminal region.</text>
</comment>
<dbReference type="NCBIfam" id="NF002049">
    <property type="entry name" value="PRK00881.1"/>
    <property type="match status" value="1"/>
</dbReference>
<dbReference type="HAMAP" id="MF_00139">
    <property type="entry name" value="PurH"/>
    <property type="match status" value="1"/>
</dbReference>
<dbReference type="SMART" id="SM00798">
    <property type="entry name" value="AICARFT_IMPCHas"/>
    <property type="match status" value="1"/>
</dbReference>
<dbReference type="Gene3D" id="3.40.140.20">
    <property type="match status" value="2"/>
</dbReference>
<dbReference type="PANTHER" id="PTHR11692">
    <property type="entry name" value="BIFUNCTIONAL PURINE BIOSYNTHESIS PROTEIN PURH"/>
    <property type="match status" value="1"/>
</dbReference>
<evidence type="ECO:0000256" key="4">
    <source>
        <dbReference type="ARBA" id="ARBA00022679"/>
    </source>
</evidence>
<dbReference type="EC" id="2.1.2.3" evidence="8"/>
<dbReference type="UniPathway" id="UPA00074">
    <property type="reaction ID" value="UER00133"/>
</dbReference>
<name>A0A1G1WLT1_9BACT</name>
<keyword evidence="4 8" id="KW-0808">Transferase</keyword>
<keyword evidence="6 8" id="KW-0378">Hydrolase</keyword>
<reference evidence="10 11" key="1">
    <citation type="journal article" date="2016" name="Nat. Commun.">
        <title>Thousands of microbial genomes shed light on interconnected biogeochemical processes in an aquifer system.</title>
        <authorList>
            <person name="Anantharaman K."/>
            <person name="Brown C.T."/>
            <person name="Hug L.A."/>
            <person name="Sharon I."/>
            <person name="Castelle C.J."/>
            <person name="Probst A.J."/>
            <person name="Thomas B.C."/>
            <person name="Singh A."/>
            <person name="Wilkins M.J."/>
            <person name="Karaoz U."/>
            <person name="Brodie E.L."/>
            <person name="Williams K.H."/>
            <person name="Hubbard S.S."/>
            <person name="Banfield J.F."/>
        </authorList>
    </citation>
    <scope>NUCLEOTIDE SEQUENCE [LARGE SCALE GENOMIC DNA]</scope>
</reference>
<evidence type="ECO:0000259" key="9">
    <source>
        <dbReference type="PROSITE" id="PS51855"/>
    </source>
</evidence>
<feature type="domain" description="MGS-like" evidence="9">
    <location>
        <begin position="1"/>
        <end position="144"/>
    </location>
</feature>
<proteinExistence type="inferred from homology"/>